<sequence>MYPLKSIWKSLVPETQKLPNKNEKTQVVDTILSELDYHIKELDALAREKEQQERRKNTGVDYSWLISTPPKTYEIPQLERLELEELCYKVKPEESGKILSIFRDTLYNEPQTKDLPKIMKSCISQIIEQRPKEETLSDWVSKKTMSLTKLRHHTRISPSSITDPEAQETSSQTSVDSFDMKSSRTTSISLQDYHGDMESLPV</sequence>
<dbReference type="InterPro" id="IPR028092">
    <property type="entry name" value="RD3"/>
</dbReference>
<dbReference type="PANTHER" id="PTHR28489">
    <property type="entry name" value="RENTINAL DEGENERATION 3-LIKE"/>
    <property type="match status" value="1"/>
</dbReference>
<protein>
    <recommendedName>
        <fullName evidence="4">Protein RD3</fullName>
    </recommendedName>
</protein>
<dbReference type="EMBL" id="VSWD01000005">
    <property type="protein sequence ID" value="KAK3102714.1"/>
    <property type="molecule type" value="Genomic_DNA"/>
</dbReference>
<feature type="compositionally biased region" description="Polar residues" evidence="1">
    <location>
        <begin position="156"/>
        <end position="176"/>
    </location>
</feature>
<dbReference type="Pfam" id="PF14473">
    <property type="entry name" value="RD3"/>
    <property type="match status" value="1"/>
</dbReference>
<dbReference type="Proteomes" id="UP001186944">
    <property type="component" value="Unassembled WGS sequence"/>
</dbReference>
<comment type="caution">
    <text evidence="2">The sequence shown here is derived from an EMBL/GenBank/DDBJ whole genome shotgun (WGS) entry which is preliminary data.</text>
</comment>
<gene>
    <name evidence="2" type="ORF">FSP39_013367</name>
</gene>
<keyword evidence="3" id="KW-1185">Reference proteome</keyword>
<feature type="region of interest" description="Disordered" evidence="1">
    <location>
        <begin position="152"/>
        <end position="202"/>
    </location>
</feature>
<organism evidence="2 3">
    <name type="scientific">Pinctada imbricata</name>
    <name type="common">Atlantic pearl-oyster</name>
    <name type="synonym">Pinctada martensii</name>
    <dbReference type="NCBI Taxonomy" id="66713"/>
    <lineage>
        <taxon>Eukaryota</taxon>
        <taxon>Metazoa</taxon>
        <taxon>Spiralia</taxon>
        <taxon>Lophotrochozoa</taxon>
        <taxon>Mollusca</taxon>
        <taxon>Bivalvia</taxon>
        <taxon>Autobranchia</taxon>
        <taxon>Pteriomorphia</taxon>
        <taxon>Pterioida</taxon>
        <taxon>Pterioidea</taxon>
        <taxon>Pteriidae</taxon>
        <taxon>Pinctada</taxon>
    </lineage>
</organism>
<feature type="compositionally biased region" description="Basic and acidic residues" evidence="1">
    <location>
        <begin position="193"/>
        <end position="202"/>
    </location>
</feature>
<evidence type="ECO:0000256" key="1">
    <source>
        <dbReference type="SAM" id="MobiDB-lite"/>
    </source>
</evidence>
<proteinExistence type="predicted"/>
<dbReference type="PANTHER" id="PTHR28489:SF2">
    <property type="entry name" value="RENTINAL DEGENERATION 3-LIKE"/>
    <property type="match status" value="1"/>
</dbReference>
<name>A0AA88YP60_PINIB</name>
<evidence type="ECO:0008006" key="4">
    <source>
        <dbReference type="Google" id="ProtNLM"/>
    </source>
</evidence>
<dbReference type="AlphaFoldDB" id="A0AA88YP60"/>
<reference evidence="2" key="1">
    <citation type="submission" date="2019-08" db="EMBL/GenBank/DDBJ databases">
        <title>The improved chromosome-level genome for the pearl oyster Pinctada fucata martensii using PacBio sequencing and Hi-C.</title>
        <authorList>
            <person name="Zheng Z."/>
        </authorList>
    </citation>
    <scope>NUCLEOTIDE SEQUENCE</scope>
    <source>
        <strain evidence="2">ZZ-2019</strain>
        <tissue evidence="2">Adductor muscle</tissue>
    </source>
</reference>
<evidence type="ECO:0000313" key="2">
    <source>
        <dbReference type="EMBL" id="KAK3102714.1"/>
    </source>
</evidence>
<accession>A0AA88YP60</accession>
<evidence type="ECO:0000313" key="3">
    <source>
        <dbReference type="Proteomes" id="UP001186944"/>
    </source>
</evidence>